<feature type="region of interest" description="Disordered" evidence="1">
    <location>
        <begin position="122"/>
        <end position="142"/>
    </location>
</feature>
<accession>A0A8H5JHZ5</accession>
<protein>
    <submittedName>
        <fullName evidence="2">Uncharacterized protein</fullName>
    </submittedName>
</protein>
<dbReference type="Proteomes" id="UP000574317">
    <property type="component" value="Unassembled WGS sequence"/>
</dbReference>
<comment type="caution">
    <text evidence="2">The sequence shown here is derived from an EMBL/GenBank/DDBJ whole genome shotgun (WGS) entry which is preliminary data.</text>
</comment>
<evidence type="ECO:0000313" key="2">
    <source>
        <dbReference type="EMBL" id="KAF5553516.1"/>
    </source>
</evidence>
<sequence length="234" mass="25593">MKKMIMETNGNRMHCIHCLKHTLRWVPSDFTHNLAFPTCSGCTTTTCALRNNGATKHPANCEAFSTDKCMKLSYQDVVLLSKLQLSQSIEWRSDLAYESDFTIMGLRNRVRNALIMLEGKSVEKTSGPTSNESTVGDKGETGSSLDIENLRVKIDISNSLRGIFQIQHRRQAYREAAAGNPSALAHIDADNFPPIPPLVGPSTLPRSIGLVDDEEPSDNSKTAGKKRAASDGSG</sequence>
<proteinExistence type="predicted"/>
<dbReference type="AlphaFoldDB" id="A0A8H5JHZ5"/>
<feature type="region of interest" description="Disordered" evidence="1">
    <location>
        <begin position="196"/>
        <end position="234"/>
    </location>
</feature>
<gene>
    <name evidence="2" type="ORF">FNAPI_6748</name>
</gene>
<evidence type="ECO:0000313" key="3">
    <source>
        <dbReference type="Proteomes" id="UP000574317"/>
    </source>
</evidence>
<organism evidence="2 3">
    <name type="scientific">Fusarium napiforme</name>
    <dbReference type="NCBI Taxonomy" id="42672"/>
    <lineage>
        <taxon>Eukaryota</taxon>
        <taxon>Fungi</taxon>
        <taxon>Dikarya</taxon>
        <taxon>Ascomycota</taxon>
        <taxon>Pezizomycotina</taxon>
        <taxon>Sordariomycetes</taxon>
        <taxon>Hypocreomycetidae</taxon>
        <taxon>Hypocreales</taxon>
        <taxon>Nectriaceae</taxon>
        <taxon>Fusarium</taxon>
        <taxon>Fusarium fujikuroi species complex</taxon>
    </lineage>
</organism>
<feature type="compositionally biased region" description="Polar residues" evidence="1">
    <location>
        <begin position="124"/>
        <end position="134"/>
    </location>
</feature>
<keyword evidence="3" id="KW-1185">Reference proteome</keyword>
<dbReference type="EMBL" id="JAAOAO010000249">
    <property type="protein sequence ID" value="KAF5553516.1"/>
    <property type="molecule type" value="Genomic_DNA"/>
</dbReference>
<reference evidence="2 3" key="1">
    <citation type="submission" date="2020-05" db="EMBL/GenBank/DDBJ databases">
        <title>Identification and distribution of gene clusters putatively required for synthesis of sphingolipid metabolism inhibitors in phylogenetically diverse species of the filamentous fungus Fusarium.</title>
        <authorList>
            <person name="Kim H.-S."/>
            <person name="Busman M."/>
            <person name="Brown D.W."/>
            <person name="Divon H."/>
            <person name="Uhlig S."/>
            <person name="Proctor R.H."/>
        </authorList>
    </citation>
    <scope>NUCLEOTIDE SEQUENCE [LARGE SCALE GENOMIC DNA]</scope>
    <source>
        <strain evidence="2 3">NRRL 25196</strain>
    </source>
</reference>
<name>A0A8H5JHZ5_9HYPO</name>
<evidence type="ECO:0000256" key="1">
    <source>
        <dbReference type="SAM" id="MobiDB-lite"/>
    </source>
</evidence>